<evidence type="ECO:0000256" key="11">
    <source>
        <dbReference type="ARBA" id="ARBA00023014"/>
    </source>
</evidence>
<feature type="binding site" evidence="13 14">
    <location>
        <position position="61"/>
    </location>
    <ligand>
        <name>[4Fe-4S] cluster</name>
        <dbReference type="ChEBI" id="CHEBI:49883"/>
        <note>4Fe-4S-S-AdoMet</note>
    </ligand>
</feature>
<dbReference type="GO" id="GO:0005506">
    <property type="term" value="F:iron ion binding"/>
    <property type="evidence" value="ECO:0007669"/>
    <property type="project" value="UniProtKB-UniRule"/>
</dbReference>
<feature type="binding site" evidence="13 14">
    <location>
        <position position="105"/>
    </location>
    <ligand>
        <name>[2Fe-2S] cluster</name>
        <dbReference type="ChEBI" id="CHEBI:190135"/>
    </ligand>
</feature>
<dbReference type="Pfam" id="PF06968">
    <property type="entry name" value="BATS"/>
    <property type="match status" value="1"/>
</dbReference>
<keyword evidence="5 13" id="KW-0808">Transferase</keyword>
<evidence type="ECO:0000256" key="14">
    <source>
        <dbReference type="PIRSR" id="PIRSR001619-1"/>
    </source>
</evidence>
<accession>A0A941EXS8</accession>
<dbReference type="Proteomes" id="UP000679220">
    <property type="component" value="Unassembled WGS sequence"/>
</dbReference>
<dbReference type="NCBIfam" id="TIGR00433">
    <property type="entry name" value="bioB"/>
    <property type="match status" value="1"/>
</dbReference>
<comment type="cofactor">
    <cofactor evidence="13">
        <name>[2Fe-2S] cluster</name>
        <dbReference type="ChEBI" id="CHEBI:190135"/>
    </cofactor>
    <text evidence="13">Binds 1 [2Fe-2S] cluster. The cluster is coordinated with 3 cysteines and 1 arginine.</text>
</comment>
<dbReference type="PROSITE" id="PS51918">
    <property type="entry name" value="RADICAL_SAM"/>
    <property type="match status" value="1"/>
</dbReference>
<keyword evidence="7 13" id="KW-0001">2Fe-2S</keyword>
<keyword evidence="6 13" id="KW-0949">S-adenosyl-L-methionine</keyword>
<comment type="caution">
    <text evidence="16">The sequence shown here is derived from an EMBL/GenBank/DDBJ whole genome shotgun (WGS) entry which is preliminary data.</text>
</comment>
<dbReference type="EMBL" id="JAGTAR010000001">
    <property type="protein sequence ID" value="MBR8533973.1"/>
    <property type="molecule type" value="Genomic_DNA"/>
</dbReference>
<keyword evidence="8 13" id="KW-0479">Metal-binding</keyword>
<dbReference type="InterPro" id="IPR002684">
    <property type="entry name" value="Biotin_synth/BioAB"/>
</dbReference>
<keyword evidence="11 13" id="KW-0411">Iron-sulfur</keyword>
<evidence type="ECO:0000256" key="10">
    <source>
        <dbReference type="ARBA" id="ARBA00023004"/>
    </source>
</evidence>
<dbReference type="SFLD" id="SFLDG01060">
    <property type="entry name" value="BATS_domain_containing"/>
    <property type="match status" value="1"/>
</dbReference>
<dbReference type="RefSeq" id="WP_212187882.1">
    <property type="nucleotide sequence ID" value="NZ_JAGTAR010000001.1"/>
</dbReference>
<dbReference type="Gene3D" id="3.20.20.70">
    <property type="entry name" value="Aldolase class I"/>
    <property type="match status" value="1"/>
</dbReference>
<dbReference type="PANTHER" id="PTHR22976">
    <property type="entry name" value="BIOTIN SYNTHASE"/>
    <property type="match status" value="1"/>
</dbReference>
<dbReference type="InterPro" id="IPR007197">
    <property type="entry name" value="rSAM"/>
</dbReference>
<keyword evidence="10 13" id="KW-0408">Iron</keyword>
<feature type="binding site" evidence="13 14">
    <location>
        <position position="65"/>
    </location>
    <ligand>
        <name>[4Fe-4S] cluster</name>
        <dbReference type="ChEBI" id="CHEBI:49883"/>
        <note>4Fe-4S-S-AdoMet</note>
    </ligand>
</feature>
<dbReference type="GO" id="GO:0009102">
    <property type="term" value="P:biotin biosynthetic process"/>
    <property type="evidence" value="ECO:0007669"/>
    <property type="project" value="UniProtKB-UniRule"/>
</dbReference>
<comment type="pathway">
    <text evidence="1 13">Cofactor biosynthesis; biotin biosynthesis; biotin from 7,8-diaminononanoate: step 2/2.</text>
</comment>
<evidence type="ECO:0000256" key="6">
    <source>
        <dbReference type="ARBA" id="ARBA00022691"/>
    </source>
</evidence>
<dbReference type="SMART" id="SM00729">
    <property type="entry name" value="Elp3"/>
    <property type="match status" value="1"/>
</dbReference>
<dbReference type="GO" id="GO:0051537">
    <property type="term" value="F:2 iron, 2 sulfur cluster binding"/>
    <property type="evidence" value="ECO:0007669"/>
    <property type="project" value="UniProtKB-KW"/>
</dbReference>
<keyword evidence="17" id="KW-1185">Reference proteome</keyword>
<comment type="similarity">
    <text evidence="2 13">Belongs to the radical SAM superfamily. Biotin synthase family.</text>
</comment>
<evidence type="ECO:0000256" key="9">
    <source>
        <dbReference type="ARBA" id="ARBA00022756"/>
    </source>
</evidence>
<dbReference type="HAMAP" id="MF_01694">
    <property type="entry name" value="BioB"/>
    <property type="match status" value="1"/>
</dbReference>
<organism evidence="16 17">
    <name type="scientific">Carboxylicivirga sediminis</name>
    <dbReference type="NCBI Taxonomy" id="2006564"/>
    <lineage>
        <taxon>Bacteria</taxon>
        <taxon>Pseudomonadati</taxon>
        <taxon>Bacteroidota</taxon>
        <taxon>Bacteroidia</taxon>
        <taxon>Marinilabiliales</taxon>
        <taxon>Marinilabiliaceae</taxon>
        <taxon>Carboxylicivirga</taxon>
    </lineage>
</organism>
<keyword evidence="9 13" id="KW-0093">Biotin biosynthesis</keyword>
<comment type="subunit">
    <text evidence="13">Homodimer.</text>
</comment>
<reference evidence="16" key="1">
    <citation type="journal article" date="2018" name="Int. J. Syst. Evol. Microbiol.">
        <title>Carboxylicivirga sediminis sp. nov., isolated from coastal sediment.</title>
        <authorList>
            <person name="Wang F.Q."/>
            <person name="Ren L.H."/>
            <person name="Zou R.J."/>
            <person name="Sun Y.Z."/>
            <person name="Liu X.J."/>
            <person name="Jiang F."/>
            <person name="Liu L.J."/>
        </authorList>
    </citation>
    <scope>NUCLEOTIDE SEQUENCE</scope>
    <source>
        <strain evidence="16">JR1</strain>
    </source>
</reference>
<name>A0A941EXS8_9BACT</name>
<evidence type="ECO:0000259" key="15">
    <source>
        <dbReference type="PROSITE" id="PS51918"/>
    </source>
</evidence>
<comment type="function">
    <text evidence="13">Catalyzes the conversion of dethiobiotin (DTB) to biotin by the insertion of a sulfur atom into dethiobiotin via a radical-based mechanism.</text>
</comment>
<dbReference type="InterPro" id="IPR024177">
    <property type="entry name" value="Biotin_synthase"/>
</dbReference>
<dbReference type="InterPro" id="IPR010722">
    <property type="entry name" value="BATS_dom"/>
</dbReference>
<reference evidence="16" key="2">
    <citation type="submission" date="2021-04" db="EMBL/GenBank/DDBJ databases">
        <authorList>
            <person name="Zhang T."/>
            <person name="Zhang Y."/>
            <person name="Lu D."/>
            <person name="Zuo D."/>
            <person name="Du Z."/>
        </authorList>
    </citation>
    <scope>NUCLEOTIDE SEQUENCE</scope>
    <source>
        <strain evidence="16">JR1</strain>
    </source>
</reference>
<dbReference type="GO" id="GO:0051539">
    <property type="term" value="F:4 iron, 4 sulfur cluster binding"/>
    <property type="evidence" value="ECO:0007669"/>
    <property type="project" value="UniProtKB-KW"/>
</dbReference>
<feature type="binding site" evidence="13 14">
    <location>
        <position position="197"/>
    </location>
    <ligand>
        <name>[2Fe-2S] cluster</name>
        <dbReference type="ChEBI" id="CHEBI:190135"/>
    </ligand>
</feature>
<gene>
    <name evidence="13 16" type="primary">bioB</name>
    <name evidence="16" type="ORF">KDU71_00240</name>
</gene>
<evidence type="ECO:0000256" key="5">
    <source>
        <dbReference type="ARBA" id="ARBA00022679"/>
    </source>
</evidence>
<dbReference type="GO" id="GO:0004076">
    <property type="term" value="F:biotin synthase activity"/>
    <property type="evidence" value="ECO:0007669"/>
    <property type="project" value="UniProtKB-UniRule"/>
</dbReference>
<dbReference type="SFLD" id="SFLDS00029">
    <property type="entry name" value="Radical_SAM"/>
    <property type="match status" value="1"/>
</dbReference>
<comment type="cofactor">
    <cofactor evidence="13 14">
        <name>[4Fe-4S] cluster</name>
        <dbReference type="ChEBI" id="CHEBI:49883"/>
    </cofactor>
    <text evidence="13 14">Binds 1 [4Fe-4S] cluster. The cluster is coordinated with 3 cysteines and an exchangeable S-adenosyl-L-methionine.</text>
</comment>
<dbReference type="CDD" id="cd01335">
    <property type="entry name" value="Radical_SAM"/>
    <property type="match status" value="1"/>
</dbReference>
<protein>
    <recommendedName>
        <fullName evidence="3 13">Biotin synthase</fullName>
        <ecNumber evidence="3 13">2.8.1.6</ecNumber>
    </recommendedName>
</protein>
<dbReference type="SUPFAM" id="SSF102114">
    <property type="entry name" value="Radical SAM enzymes"/>
    <property type="match status" value="1"/>
</dbReference>
<dbReference type="InterPro" id="IPR006638">
    <property type="entry name" value="Elp3/MiaA/NifB-like_rSAM"/>
</dbReference>
<comment type="catalytic activity">
    <reaction evidence="12 13">
        <text>(4R,5S)-dethiobiotin + (sulfur carrier)-SH + 2 reduced [2Fe-2S]-[ferredoxin] + 2 S-adenosyl-L-methionine = (sulfur carrier)-H + biotin + 2 5'-deoxyadenosine + 2 L-methionine + 2 oxidized [2Fe-2S]-[ferredoxin]</text>
        <dbReference type="Rhea" id="RHEA:22060"/>
        <dbReference type="Rhea" id="RHEA-COMP:10000"/>
        <dbReference type="Rhea" id="RHEA-COMP:10001"/>
        <dbReference type="Rhea" id="RHEA-COMP:14737"/>
        <dbReference type="Rhea" id="RHEA-COMP:14739"/>
        <dbReference type="ChEBI" id="CHEBI:17319"/>
        <dbReference type="ChEBI" id="CHEBI:29917"/>
        <dbReference type="ChEBI" id="CHEBI:33737"/>
        <dbReference type="ChEBI" id="CHEBI:33738"/>
        <dbReference type="ChEBI" id="CHEBI:57586"/>
        <dbReference type="ChEBI" id="CHEBI:57844"/>
        <dbReference type="ChEBI" id="CHEBI:59789"/>
        <dbReference type="ChEBI" id="CHEBI:64428"/>
        <dbReference type="ChEBI" id="CHEBI:149473"/>
        <dbReference type="EC" id="2.8.1.6"/>
    </reaction>
</comment>
<dbReference type="InterPro" id="IPR058240">
    <property type="entry name" value="rSAM_sf"/>
</dbReference>
<evidence type="ECO:0000256" key="12">
    <source>
        <dbReference type="ARBA" id="ARBA00051157"/>
    </source>
</evidence>
<evidence type="ECO:0000313" key="17">
    <source>
        <dbReference type="Proteomes" id="UP000679220"/>
    </source>
</evidence>
<keyword evidence="4 13" id="KW-0004">4Fe-4S</keyword>
<sequence length="330" mass="36490">MVQEIKERILEGGSITQEEALDLISLENKEELYEAADELRRHYKGDFMEMCSIMNAKSGKCTQNCKWCSQSMFHNTNVEEYELVDLKEAEQLADENASKGVYRFSLVTSGRAISNGNLDKLCGVYKSIQRKTPIHLCASMGLLNRSQLDKLREAGVGHYHCNIETAPSYFKQVCTSHTMEEKIRTIKAARSAGMGICSGGIIGMGETMEQRIEMAFTLSELEIESIPLNVLMPVEGTQLAAAEPLSDEEVLTTFALFRFINPKANIRLAGGRNLISHIQNKALKAGVSAALVGDYLTTVGTNINQDKEAFTGAGFKLDHELLEENTCCKA</sequence>
<feature type="binding site" evidence="13 14">
    <location>
        <position position="137"/>
    </location>
    <ligand>
        <name>[2Fe-2S] cluster</name>
        <dbReference type="ChEBI" id="CHEBI:190135"/>
    </ligand>
</feature>
<dbReference type="PANTHER" id="PTHR22976:SF2">
    <property type="entry name" value="BIOTIN SYNTHASE, MITOCHONDRIAL"/>
    <property type="match status" value="1"/>
</dbReference>
<dbReference type="EC" id="2.8.1.6" evidence="3 13"/>
<dbReference type="SFLD" id="SFLDG01278">
    <property type="entry name" value="biotin_synthase_like"/>
    <property type="match status" value="1"/>
</dbReference>
<dbReference type="SMART" id="SM00876">
    <property type="entry name" value="BATS"/>
    <property type="match status" value="1"/>
</dbReference>
<feature type="binding site" evidence="13 14">
    <location>
        <position position="68"/>
    </location>
    <ligand>
        <name>[4Fe-4S] cluster</name>
        <dbReference type="ChEBI" id="CHEBI:49883"/>
        <note>4Fe-4S-S-AdoMet</note>
    </ligand>
</feature>
<feature type="domain" description="Radical SAM core" evidence="15">
    <location>
        <begin position="43"/>
        <end position="272"/>
    </location>
</feature>
<evidence type="ECO:0000256" key="13">
    <source>
        <dbReference type="HAMAP-Rule" id="MF_01694"/>
    </source>
</evidence>
<evidence type="ECO:0000256" key="4">
    <source>
        <dbReference type="ARBA" id="ARBA00022485"/>
    </source>
</evidence>
<evidence type="ECO:0000256" key="8">
    <source>
        <dbReference type="ARBA" id="ARBA00022723"/>
    </source>
</evidence>
<dbReference type="AlphaFoldDB" id="A0A941EXS8"/>
<evidence type="ECO:0000256" key="1">
    <source>
        <dbReference type="ARBA" id="ARBA00004942"/>
    </source>
</evidence>
<dbReference type="PIRSF" id="PIRSF001619">
    <property type="entry name" value="Biotin_synth"/>
    <property type="match status" value="1"/>
</dbReference>
<evidence type="ECO:0000313" key="16">
    <source>
        <dbReference type="EMBL" id="MBR8533973.1"/>
    </source>
</evidence>
<evidence type="ECO:0000256" key="3">
    <source>
        <dbReference type="ARBA" id="ARBA00012236"/>
    </source>
</evidence>
<dbReference type="InterPro" id="IPR013785">
    <property type="entry name" value="Aldolase_TIM"/>
</dbReference>
<proteinExistence type="inferred from homology"/>
<dbReference type="Pfam" id="PF04055">
    <property type="entry name" value="Radical_SAM"/>
    <property type="match status" value="1"/>
</dbReference>
<comment type="cofactor">
    <cofactor evidence="14">
        <name>[2Fe-2S] cluster</name>
        <dbReference type="ChEBI" id="CHEBI:190135"/>
    </cofactor>
    <text evidence="14">Binds 1 [2Fe-2S] cluster. The cluster is coordinated with 3 cysteines and 1 arginine.</text>
</comment>
<evidence type="ECO:0000256" key="2">
    <source>
        <dbReference type="ARBA" id="ARBA00010765"/>
    </source>
</evidence>
<evidence type="ECO:0000256" key="7">
    <source>
        <dbReference type="ARBA" id="ARBA00022714"/>
    </source>
</evidence>
<feature type="binding site" evidence="13 14">
    <location>
        <position position="267"/>
    </location>
    <ligand>
        <name>[2Fe-2S] cluster</name>
        <dbReference type="ChEBI" id="CHEBI:190135"/>
    </ligand>
</feature>